<keyword evidence="1" id="KW-0732">Signal</keyword>
<reference evidence="2 3" key="2">
    <citation type="submission" date="2015-05" db="EMBL/GenBank/DDBJ databases">
        <title>Distinctive expansion of gene families associated with plant cell wall degradation and secondary metabolism in the genomes of grapevine trunk pathogens.</title>
        <authorList>
            <person name="Lawrence D.P."/>
            <person name="Travadon R."/>
            <person name="Rolshausen P.E."/>
            <person name="Baumgartner K."/>
        </authorList>
    </citation>
    <scope>NUCLEOTIDE SEQUENCE [LARGE SCALE GENOMIC DNA]</scope>
    <source>
        <strain evidence="2">DS831</strain>
    </source>
</reference>
<feature type="chain" id="PRO_5002543064" evidence="1">
    <location>
        <begin position="21"/>
        <end position="144"/>
    </location>
</feature>
<proteinExistence type="predicted"/>
<dbReference type="AlphaFoldDB" id="A0A0G2DV53"/>
<reference evidence="2 3" key="1">
    <citation type="submission" date="2015-03" db="EMBL/GenBank/DDBJ databases">
        <authorList>
            <person name="Morales-Cruz A."/>
            <person name="Amrine K.C."/>
            <person name="Cantu D."/>
        </authorList>
    </citation>
    <scope>NUCLEOTIDE SEQUENCE [LARGE SCALE GENOMIC DNA]</scope>
    <source>
        <strain evidence="2">DS831</strain>
    </source>
</reference>
<gene>
    <name evidence="2" type="ORF">UCDDS831_g08000</name>
</gene>
<feature type="signal peptide" evidence="1">
    <location>
        <begin position="1"/>
        <end position="20"/>
    </location>
</feature>
<dbReference type="Proteomes" id="UP000034182">
    <property type="component" value="Unassembled WGS sequence"/>
</dbReference>
<evidence type="ECO:0000313" key="2">
    <source>
        <dbReference type="EMBL" id="KKY14822.1"/>
    </source>
</evidence>
<sequence>MKPTQITSILAVLLATAAQAAPTPKLEGAALERTLAKLNAPEPWEKKKKRDALCSAASFAALDARAKDSLSKRQFVIDAYEELDTDAAAAAANEKRQFVIDAYEELDDGTEEKLKEKRQFVIDAYEELDDDTKEKLARRSFAAC</sequence>
<organism evidence="2 3">
    <name type="scientific">Diplodia seriata</name>
    <dbReference type="NCBI Taxonomy" id="420778"/>
    <lineage>
        <taxon>Eukaryota</taxon>
        <taxon>Fungi</taxon>
        <taxon>Dikarya</taxon>
        <taxon>Ascomycota</taxon>
        <taxon>Pezizomycotina</taxon>
        <taxon>Dothideomycetes</taxon>
        <taxon>Dothideomycetes incertae sedis</taxon>
        <taxon>Botryosphaeriales</taxon>
        <taxon>Botryosphaeriaceae</taxon>
        <taxon>Diplodia</taxon>
    </lineage>
</organism>
<evidence type="ECO:0000256" key="1">
    <source>
        <dbReference type="SAM" id="SignalP"/>
    </source>
</evidence>
<accession>A0A0G2DV53</accession>
<evidence type="ECO:0000313" key="3">
    <source>
        <dbReference type="Proteomes" id="UP000034182"/>
    </source>
</evidence>
<dbReference type="EMBL" id="LAQI01000215">
    <property type="protein sequence ID" value="KKY14822.1"/>
    <property type="molecule type" value="Genomic_DNA"/>
</dbReference>
<name>A0A0G2DV53_9PEZI</name>
<protein>
    <submittedName>
        <fullName evidence="2">Uncharacterized protein</fullName>
    </submittedName>
</protein>
<comment type="caution">
    <text evidence="2">The sequence shown here is derived from an EMBL/GenBank/DDBJ whole genome shotgun (WGS) entry which is preliminary data.</text>
</comment>